<evidence type="ECO:0000256" key="3">
    <source>
        <dbReference type="ARBA" id="ARBA00012438"/>
    </source>
</evidence>
<keyword evidence="9" id="KW-0067">ATP-binding</keyword>
<keyword evidence="11" id="KW-0472">Membrane</keyword>
<dbReference type="GO" id="GO:0005886">
    <property type="term" value="C:plasma membrane"/>
    <property type="evidence" value="ECO:0007669"/>
    <property type="project" value="UniProtKB-SubCell"/>
</dbReference>
<dbReference type="CDD" id="cd16922">
    <property type="entry name" value="HATPase_EvgS-ArcB-TorS-like"/>
    <property type="match status" value="1"/>
</dbReference>
<reference evidence="16" key="1">
    <citation type="submission" date="2014-12" db="EMBL/GenBank/DDBJ databases">
        <title>Genome sequence of Clostridium beijerinckii strain 59B.</title>
        <authorList>
            <person name="Little G.T."/>
            <person name="Minton N.P."/>
        </authorList>
    </citation>
    <scope>NUCLEOTIDE SEQUENCE [LARGE SCALE GENOMIC DNA]</scope>
    <source>
        <strain evidence="16">59B</strain>
    </source>
</reference>
<evidence type="ECO:0000256" key="5">
    <source>
        <dbReference type="ARBA" id="ARBA00022553"/>
    </source>
</evidence>
<dbReference type="GO" id="GO:0000155">
    <property type="term" value="F:phosphorelay sensor kinase activity"/>
    <property type="evidence" value="ECO:0007669"/>
    <property type="project" value="InterPro"/>
</dbReference>
<dbReference type="SUPFAM" id="SSF47384">
    <property type="entry name" value="Homodimeric domain of signal transducing histidine kinase"/>
    <property type="match status" value="1"/>
</dbReference>
<dbReference type="SUPFAM" id="SSF55785">
    <property type="entry name" value="PYP-like sensor domain (PAS domain)"/>
    <property type="match status" value="1"/>
</dbReference>
<dbReference type="PANTHER" id="PTHR43047:SF72">
    <property type="entry name" value="OSMOSENSING HISTIDINE PROTEIN KINASE SLN1"/>
    <property type="match status" value="1"/>
</dbReference>
<evidence type="ECO:0000256" key="10">
    <source>
        <dbReference type="ARBA" id="ARBA00023012"/>
    </source>
</evidence>
<dbReference type="SMART" id="SM00387">
    <property type="entry name" value="HATPase_c"/>
    <property type="match status" value="1"/>
</dbReference>
<gene>
    <name evidence="15" type="ORF">LF65_04484</name>
</gene>
<evidence type="ECO:0000259" key="13">
    <source>
        <dbReference type="PROSITE" id="PS50112"/>
    </source>
</evidence>
<dbReference type="EC" id="2.7.13.3" evidence="3"/>
<dbReference type="PRINTS" id="PR00344">
    <property type="entry name" value="BCTRLSENSOR"/>
</dbReference>
<dbReference type="Pfam" id="PF13188">
    <property type="entry name" value="PAS_8"/>
    <property type="match status" value="1"/>
</dbReference>
<dbReference type="SUPFAM" id="SSF55874">
    <property type="entry name" value="ATPase domain of HSP90 chaperone/DNA topoisomerase II/histidine kinase"/>
    <property type="match status" value="1"/>
</dbReference>
<dbReference type="NCBIfam" id="TIGR00229">
    <property type="entry name" value="sensory_box"/>
    <property type="match status" value="1"/>
</dbReference>
<dbReference type="KEGG" id="cbei:LF65_04484"/>
<keyword evidence="4" id="KW-1003">Cell membrane</keyword>
<evidence type="ECO:0000256" key="2">
    <source>
        <dbReference type="ARBA" id="ARBA00004236"/>
    </source>
</evidence>
<dbReference type="AlphaFoldDB" id="A0A0B5QJ82"/>
<dbReference type="GO" id="GO:0005524">
    <property type="term" value="F:ATP binding"/>
    <property type="evidence" value="ECO:0007669"/>
    <property type="project" value="UniProtKB-KW"/>
</dbReference>
<dbReference type="EMBL" id="CP010086">
    <property type="protein sequence ID" value="AJH01021.1"/>
    <property type="molecule type" value="Genomic_DNA"/>
</dbReference>
<feature type="domain" description="PAC" evidence="14">
    <location>
        <begin position="451"/>
        <end position="504"/>
    </location>
</feature>
<evidence type="ECO:0000259" key="12">
    <source>
        <dbReference type="PROSITE" id="PS50109"/>
    </source>
</evidence>
<dbReference type="CDD" id="cd00082">
    <property type="entry name" value="HisKA"/>
    <property type="match status" value="1"/>
</dbReference>
<dbReference type="RefSeq" id="WP_041899078.1">
    <property type="nucleotide sequence ID" value="NZ_CP010086.2"/>
</dbReference>
<proteinExistence type="predicted"/>
<evidence type="ECO:0000256" key="4">
    <source>
        <dbReference type="ARBA" id="ARBA00022475"/>
    </source>
</evidence>
<sequence>MEDRRHLECIEETSYILLKNHKVFKVSQQFAEITEYTTADLLGKSIKEIFKILRVGPSVDVKNIAKKADYFLFTKSLEFRSISMEIINGKDTQLFIIRENPNSRLEVKHTYLSELCKSNFVGVAVYSVPDMILIKANQEYLDFLEPPFNQSYYSIGQSIEKIILGWSGSKVEKFWKEAIFTGKAVQVKEYEHIGYERGITYWDSIIIPVTEGGSIKYVVSNTSEVTEKVLNRKKVEEQMDAINIQNKEMEAIFESIPNGVFVRSKEGDILQQNEISRKLIEYPNEEKTSHGKNSEAKYFNESGKEIDIEDMPSFRALKGEKIKNQRITVIDNCKESVLDMSSSPIYDKENTVLMSVTAFDDITELVSNEKKIRNNREQLKVIIDNMSDGVVAIGKCGNLVMLNKAAEKHFNVIKIIEGRNKNDGEIKYFDINMKELKEGSLPSDRILRGEIITEYRIIIKRYSEKIYMCISGNPVYDDSGNFLFGMMCMKDITEKVKQERIIKSQHDSVLQAEFERNEALEKTIAMKDEFLSIISHEFRTPLNVINSAVQAMEYICFNELSNNTKKYLGMIKLNAFRQLRLVNNILDITSSNLKSTKINRKNIDIVFFIDAIVEAVRSYASKKEIGLILETSYKEFMVAIDNEKFERILLNLLSNAIKFTSDNKKITVRFNALKENIFIEVSDEGIGISSDKIDTIFEQFGQVDSSLSRQVEGTGLGLSLVKKFVEELGGRIFVNSKVGKGSAFIVMLPDEKVTETYDYRSSKEFFYNHILESTRVEFSDIYL</sequence>
<evidence type="ECO:0000256" key="7">
    <source>
        <dbReference type="ARBA" id="ARBA00022741"/>
    </source>
</evidence>
<dbReference type="STRING" id="1520.LF65_04484"/>
<evidence type="ECO:0000259" key="14">
    <source>
        <dbReference type="PROSITE" id="PS50113"/>
    </source>
</evidence>
<dbReference type="PROSITE" id="PS50113">
    <property type="entry name" value="PAC"/>
    <property type="match status" value="1"/>
</dbReference>
<dbReference type="Pfam" id="PF00512">
    <property type="entry name" value="HisKA"/>
    <property type="match status" value="1"/>
</dbReference>
<comment type="catalytic activity">
    <reaction evidence="1">
        <text>ATP + protein L-histidine = ADP + protein N-phospho-L-histidine.</text>
        <dbReference type="EC" id="2.7.13.3"/>
    </reaction>
</comment>
<keyword evidence="8 15" id="KW-0418">Kinase</keyword>
<dbReference type="PROSITE" id="PS50109">
    <property type="entry name" value="HIS_KIN"/>
    <property type="match status" value="1"/>
</dbReference>
<dbReference type="PROSITE" id="PS50112">
    <property type="entry name" value="PAS"/>
    <property type="match status" value="1"/>
</dbReference>
<dbReference type="InterPro" id="IPR004358">
    <property type="entry name" value="Sig_transdc_His_kin-like_C"/>
</dbReference>
<name>A0A0B5QJ82_CLOBE</name>
<dbReference type="InterPro" id="IPR003661">
    <property type="entry name" value="HisK_dim/P_dom"/>
</dbReference>
<evidence type="ECO:0000313" key="15">
    <source>
        <dbReference type="EMBL" id="AJH01021.1"/>
    </source>
</evidence>
<feature type="domain" description="PAS" evidence="13">
    <location>
        <begin position="245"/>
        <end position="286"/>
    </location>
</feature>
<keyword evidence="7" id="KW-0547">Nucleotide-binding</keyword>
<comment type="subcellular location">
    <subcellularLocation>
        <location evidence="2">Cell membrane</location>
    </subcellularLocation>
</comment>
<keyword evidence="10" id="KW-0902">Two-component regulatory system</keyword>
<dbReference type="GO" id="GO:0009927">
    <property type="term" value="F:histidine phosphotransfer kinase activity"/>
    <property type="evidence" value="ECO:0007669"/>
    <property type="project" value="TreeGrafter"/>
</dbReference>
<evidence type="ECO:0000256" key="11">
    <source>
        <dbReference type="ARBA" id="ARBA00023136"/>
    </source>
</evidence>
<dbReference type="InterPro" id="IPR000014">
    <property type="entry name" value="PAS"/>
</dbReference>
<keyword evidence="6" id="KW-0808">Transferase</keyword>
<dbReference type="InterPro" id="IPR005467">
    <property type="entry name" value="His_kinase_dom"/>
</dbReference>
<evidence type="ECO:0000256" key="9">
    <source>
        <dbReference type="ARBA" id="ARBA00022840"/>
    </source>
</evidence>
<evidence type="ECO:0000256" key="8">
    <source>
        <dbReference type="ARBA" id="ARBA00022777"/>
    </source>
</evidence>
<dbReference type="OrthoDB" id="9813394at2"/>
<dbReference type="Gene3D" id="3.30.450.20">
    <property type="entry name" value="PAS domain"/>
    <property type="match status" value="3"/>
</dbReference>
<dbReference type="Gene3D" id="1.10.287.130">
    <property type="match status" value="1"/>
</dbReference>
<feature type="domain" description="Histidine kinase" evidence="12">
    <location>
        <begin position="533"/>
        <end position="752"/>
    </location>
</feature>
<dbReference type="Proteomes" id="UP000031866">
    <property type="component" value="Chromosome"/>
</dbReference>
<dbReference type="InterPro" id="IPR036890">
    <property type="entry name" value="HATPase_C_sf"/>
</dbReference>
<dbReference type="InterPro" id="IPR035965">
    <property type="entry name" value="PAS-like_dom_sf"/>
</dbReference>
<dbReference type="FunFam" id="3.30.565.10:FF:000023">
    <property type="entry name" value="PAS domain-containing sensor histidine kinase"/>
    <property type="match status" value="1"/>
</dbReference>
<dbReference type="PANTHER" id="PTHR43047">
    <property type="entry name" value="TWO-COMPONENT HISTIDINE PROTEIN KINASE"/>
    <property type="match status" value="1"/>
</dbReference>
<evidence type="ECO:0000313" key="16">
    <source>
        <dbReference type="Proteomes" id="UP000031866"/>
    </source>
</evidence>
<dbReference type="Pfam" id="PF13426">
    <property type="entry name" value="PAS_9"/>
    <property type="match status" value="1"/>
</dbReference>
<dbReference type="InterPro" id="IPR036097">
    <property type="entry name" value="HisK_dim/P_sf"/>
</dbReference>
<accession>A0A0B5QJ82</accession>
<keyword evidence="5" id="KW-0597">Phosphoprotein</keyword>
<dbReference type="Pfam" id="PF02518">
    <property type="entry name" value="HATPase_c"/>
    <property type="match status" value="1"/>
</dbReference>
<organism evidence="15 16">
    <name type="scientific">Clostridium beijerinckii</name>
    <name type="common">Clostridium MP</name>
    <dbReference type="NCBI Taxonomy" id="1520"/>
    <lineage>
        <taxon>Bacteria</taxon>
        <taxon>Bacillati</taxon>
        <taxon>Bacillota</taxon>
        <taxon>Clostridia</taxon>
        <taxon>Eubacteriales</taxon>
        <taxon>Clostridiaceae</taxon>
        <taxon>Clostridium</taxon>
    </lineage>
</organism>
<evidence type="ECO:0000256" key="6">
    <source>
        <dbReference type="ARBA" id="ARBA00022679"/>
    </source>
</evidence>
<dbReference type="InterPro" id="IPR000700">
    <property type="entry name" value="PAS-assoc_C"/>
</dbReference>
<dbReference type="SMART" id="SM00388">
    <property type="entry name" value="HisKA"/>
    <property type="match status" value="1"/>
</dbReference>
<evidence type="ECO:0000256" key="1">
    <source>
        <dbReference type="ARBA" id="ARBA00000085"/>
    </source>
</evidence>
<dbReference type="InterPro" id="IPR003594">
    <property type="entry name" value="HATPase_dom"/>
</dbReference>
<dbReference type="Gene3D" id="3.30.565.10">
    <property type="entry name" value="Histidine kinase-like ATPase, C-terminal domain"/>
    <property type="match status" value="1"/>
</dbReference>
<protein>
    <recommendedName>
        <fullName evidence="3">histidine kinase</fullName>
        <ecNumber evidence="3">2.7.13.3</ecNumber>
    </recommendedName>
</protein>